<feature type="compositionally biased region" description="Low complexity" evidence="1">
    <location>
        <begin position="231"/>
        <end position="240"/>
    </location>
</feature>
<feature type="region of interest" description="Disordered" evidence="1">
    <location>
        <begin position="219"/>
        <end position="240"/>
    </location>
</feature>
<feature type="region of interest" description="Disordered" evidence="1">
    <location>
        <begin position="39"/>
        <end position="61"/>
    </location>
</feature>
<accession>A0A835KMH6</accession>
<dbReference type="Proteomes" id="UP000636709">
    <property type="component" value="Unassembled WGS sequence"/>
</dbReference>
<name>A0A835KMH6_9POAL</name>
<protein>
    <submittedName>
        <fullName evidence="2">Uncharacterized protein</fullName>
    </submittedName>
</protein>
<feature type="compositionally biased region" description="Basic residues" evidence="1">
    <location>
        <begin position="219"/>
        <end position="230"/>
    </location>
</feature>
<sequence>MANQNQEPFVHIDARTAADMRRRGMDPHQMEQATRIPPLQPLHSLPAPPVSPPHASPPPLRLFQWRRPHQLPPLRAPSRHRLPPPVKDAARTAVLSAAGASLALLAARLHRRPPHPWLRRGPWPPHARRHSVPRRGVTRVLAAHPGPFRSVHLVCGYMDAHQRQLACWVQTLAIRASPTSSSSTARGRSTCPFRPALLGVSTLTRLYLGIWKFLTRPPPARRRRPNRRFHTSASSSSAPSSSRTATWIFLLAVSPILEVLGIQGSRYGVRLRLSGRQNPVRADMPLLLGEHRRGGHPKPRTAHHTGSMTREGSFIRIKIGNAPNLRLLDT</sequence>
<proteinExistence type="predicted"/>
<feature type="region of interest" description="Disordered" evidence="1">
    <location>
        <begin position="289"/>
        <end position="309"/>
    </location>
</feature>
<dbReference type="EMBL" id="JACEFO010001157">
    <property type="protein sequence ID" value="KAF8747169.1"/>
    <property type="molecule type" value="Genomic_DNA"/>
</dbReference>
<gene>
    <name evidence="2" type="ORF">HU200_013287</name>
</gene>
<evidence type="ECO:0000256" key="1">
    <source>
        <dbReference type="SAM" id="MobiDB-lite"/>
    </source>
</evidence>
<feature type="compositionally biased region" description="Basic residues" evidence="1">
    <location>
        <begin position="293"/>
        <end position="303"/>
    </location>
</feature>
<evidence type="ECO:0000313" key="3">
    <source>
        <dbReference type="Proteomes" id="UP000636709"/>
    </source>
</evidence>
<dbReference type="AlphaFoldDB" id="A0A835KMH6"/>
<reference evidence="2" key="1">
    <citation type="submission" date="2020-07" db="EMBL/GenBank/DDBJ databases">
        <title>Genome sequence and genetic diversity analysis of an under-domesticated orphan crop, white fonio (Digitaria exilis).</title>
        <authorList>
            <person name="Bennetzen J.L."/>
            <person name="Chen S."/>
            <person name="Ma X."/>
            <person name="Wang X."/>
            <person name="Yssel A.E.J."/>
            <person name="Chaluvadi S.R."/>
            <person name="Johnson M."/>
            <person name="Gangashetty P."/>
            <person name="Hamidou F."/>
            <person name="Sanogo M.D."/>
            <person name="Zwaenepoel A."/>
            <person name="Wallace J."/>
            <person name="Van De Peer Y."/>
            <person name="Van Deynze A."/>
        </authorList>
    </citation>
    <scope>NUCLEOTIDE SEQUENCE</scope>
    <source>
        <tissue evidence="2">Leaves</tissue>
    </source>
</reference>
<evidence type="ECO:0000313" key="2">
    <source>
        <dbReference type="EMBL" id="KAF8747169.1"/>
    </source>
</evidence>
<comment type="caution">
    <text evidence="2">The sequence shown here is derived from an EMBL/GenBank/DDBJ whole genome shotgun (WGS) entry which is preliminary data.</text>
</comment>
<organism evidence="2 3">
    <name type="scientific">Digitaria exilis</name>
    <dbReference type="NCBI Taxonomy" id="1010633"/>
    <lineage>
        <taxon>Eukaryota</taxon>
        <taxon>Viridiplantae</taxon>
        <taxon>Streptophyta</taxon>
        <taxon>Embryophyta</taxon>
        <taxon>Tracheophyta</taxon>
        <taxon>Spermatophyta</taxon>
        <taxon>Magnoliopsida</taxon>
        <taxon>Liliopsida</taxon>
        <taxon>Poales</taxon>
        <taxon>Poaceae</taxon>
        <taxon>PACMAD clade</taxon>
        <taxon>Panicoideae</taxon>
        <taxon>Panicodae</taxon>
        <taxon>Paniceae</taxon>
        <taxon>Anthephorinae</taxon>
        <taxon>Digitaria</taxon>
    </lineage>
</organism>
<keyword evidence="3" id="KW-1185">Reference proteome</keyword>
<feature type="compositionally biased region" description="Pro residues" evidence="1">
    <location>
        <begin position="46"/>
        <end position="60"/>
    </location>
</feature>